<feature type="transmembrane region" description="Helical" evidence="1">
    <location>
        <begin position="61"/>
        <end position="82"/>
    </location>
</feature>
<gene>
    <name evidence="2" type="ORF">SAMN05216219_2999</name>
</gene>
<keyword evidence="1" id="KW-0812">Transmembrane</keyword>
<feature type="transmembrane region" description="Helical" evidence="1">
    <location>
        <begin position="7"/>
        <end position="27"/>
    </location>
</feature>
<protein>
    <recommendedName>
        <fullName evidence="4">DUF2809 domain-containing protein</fullName>
    </recommendedName>
</protein>
<evidence type="ECO:0000313" key="2">
    <source>
        <dbReference type="EMBL" id="SFO00631.1"/>
    </source>
</evidence>
<keyword evidence="1" id="KW-1133">Transmembrane helix</keyword>
<name>A0A1I5DPB2_9MICO</name>
<dbReference type="EMBL" id="FOVM01000010">
    <property type="protein sequence ID" value="SFO00631.1"/>
    <property type="molecule type" value="Genomic_DNA"/>
</dbReference>
<accession>A0A1I5DPB2</accession>
<dbReference type="RefSeq" id="WP_090712858.1">
    <property type="nucleotide sequence ID" value="NZ_FOVM01000010.1"/>
</dbReference>
<evidence type="ECO:0008006" key="4">
    <source>
        <dbReference type="Google" id="ProtNLM"/>
    </source>
</evidence>
<feature type="transmembrane region" description="Helical" evidence="1">
    <location>
        <begin position="33"/>
        <end position="54"/>
    </location>
</feature>
<dbReference type="InterPro" id="IPR021257">
    <property type="entry name" value="DUF2809"/>
</dbReference>
<keyword evidence="3" id="KW-1185">Reference proteome</keyword>
<evidence type="ECO:0000256" key="1">
    <source>
        <dbReference type="SAM" id="Phobius"/>
    </source>
</evidence>
<organism evidence="2 3">
    <name type="scientific">Mycetocola miduiensis</name>
    <dbReference type="NCBI Taxonomy" id="995034"/>
    <lineage>
        <taxon>Bacteria</taxon>
        <taxon>Bacillati</taxon>
        <taxon>Actinomycetota</taxon>
        <taxon>Actinomycetes</taxon>
        <taxon>Micrococcales</taxon>
        <taxon>Microbacteriaceae</taxon>
        <taxon>Mycetocola</taxon>
    </lineage>
</organism>
<keyword evidence="1" id="KW-0472">Membrane</keyword>
<sequence length="135" mass="13986">MRTRSRGVLLAVCVPIVAVGLLLRTVPGVAGDAAGGILYATLLFALIALVMPAAPSVRIGAIAFGICVVVEMLQLTGIPTAAARLVPPTRYVLGTTFVASDLIAYAAGTLCAVLIDHLARRLIARRAVSRQPKAQ</sequence>
<dbReference type="STRING" id="995034.SAMN05216219_2999"/>
<feature type="transmembrane region" description="Helical" evidence="1">
    <location>
        <begin position="102"/>
        <end position="123"/>
    </location>
</feature>
<evidence type="ECO:0000313" key="3">
    <source>
        <dbReference type="Proteomes" id="UP000198867"/>
    </source>
</evidence>
<reference evidence="3" key="1">
    <citation type="submission" date="2016-10" db="EMBL/GenBank/DDBJ databases">
        <authorList>
            <person name="Varghese N."/>
            <person name="Submissions S."/>
        </authorList>
    </citation>
    <scope>NUCLEOTIDE SEQUENCE [LARGE SCALE GENOMIC DNA]</scope>
    <source>
        <strain evidence="3">CGMCC 1.11101</strain>
    </source>
</reference>
<dbReference type="Pfam" id="PF10990">
    <property type="entry name" value="DUF2809"/>
    <property type="match status" value="1"/>
</dbReference>
<proteinExistence type="predicted"/>
<dbReference type="Proteomes" id="UP000198867">
    <property type="component" value="Unassembled WGS sequence"/>
</dbReference>
<dbReference type="AlphaFoldDB" id="A0A1I5DPB2"/>
<dbReference type="OrthoDB" id="3874273at2"/>